<dbReference type="AlphaFoldDB" id="Q1QNE3"/>
<keyword evidence="2" id="KW-1185">Reference proteome</keyword>
<dbReference type="EMBL" id="CP000319">
    <property type="protein sequence ID" value="ABE62254.1"/>
    <property type="molecule type" value="Genomic_DNA"/>
</dbReference>
<name>Q1QNE3_NITHX</name>
<dbReference type="RefSeq" id="WP_011509945.1">
    <property type="nucleotide sequence ID" value="NC_007964.1"/>
</dbReference>
<dbReference type="STRING" id="323097.Nham_1432"/>
<evidence type="ECO:0000313" key="2">
    <source>
        <dbReference type="Proteomes" id="UP000001953"/>
    </source>
</evidence>
<evidence type="ECO:0000313" key="1">
    <source>
        <dbReference type="EMBL" id="ABE62254.1"/>
    </source>
</evidence>
<dbReference type="HOGENOM" id="CLU_2539267_0_0_5"/>
<accession>Q1QNE3</accession>
<dbReference type="Proteomes" id="UP000001953">
    <property type="component" value="Chromosome"/>
</dbReference>
<dbReference type="KEGG" id="nha:Nham_1432"/>
<protein>
    <submittedName>
        <fullName evidence="1">Uncharacterized protein</fullName>
    </submittedName>
</protein>
<reference evidence="1 2" key="1">
    <citation type="submission" date="2006-03" db="EMBL/GenBank/DDBJ databases">
        <title>Complete sequence of chromosome of Nitrobacter hamburgensis X14.</title>
        <authorList>
            <consortium name="US DOE Joint Genome Institute"/>
            <person name="Copeland A."/>
            <person name="Lucas S."/>
            <person name="Lapidus A."/>
            <person name="Barry K."/>
            <person name="Detter J.C."/>
            <person name="Glavina del Rio T."/>
            <person name="Hammon N."/>
            <person name="Israni S."/>
            <person name="Dalin E."/>
            <person name="Tice H."/>
            <person name="Pitluck S."/>
            <person name="Chain P."/>
            <person name="Malfatti S."/>
            <person name="Shin M."/>
            <person name="Vergez L."/>
            <person name="Schmutz J."/>
            <person name="Larimer F."/>
            <person name="Land M."/>
            <person name="Hauser L."/>
            <person name="Kyrpides N."/>
            <person name="Ivanova N."/>
            <person name="Ward B."/>
            <person name="Arp D."/>
            <person name="Klotz M."/>
            <person name="Stein L."/>
            <person name="O'Mullan G."/>
            <person name="Starkenburg S."/>
            <person name="Sayavedra L."/>
            <person name="Poret-Peterson A.T."/>
            <person name="Gentry M.E."/>
            <person name="Bruce D."/>
            <person name="Richardson P."/>
        </authorList>
    </citation>
    <scope>NUCLEOTIDE SEQUENCE [LARGE SCALE GENOMIC DNA]</scope>
    <source>
        <strain evidence="2">DSM 10229 / NCIMB 13809 / X14</strain>
    </source>
</reference>
<organism evidence="1 2">
    <name type="scientific">Nitrobacter hamburgensis (strain DSM 10229 / NCIMB 13809 / X14)</name>
    <dbReference type="NCBI Taxonomy" id="323097"/>
    <lineage>
        <taxon>Bacteria</taxon>
        <taxon>Pseudomonadati</taxon>
        <taxon>Pseudomonadota</taxon>
        <taxon>Alphaproteobacteria</taxon>
        <taxon>Hyphomicrobiales</taxon>
        <taxon>Nitrobacteraceae</taxon>
        <taxon>Nitrobacter</taxon>
    </lineage>
</organism>
<gene>
    <name evidence="1" type="ordered locus">Nham_1432</name>
</gene>
<sequence>MVTAAEIAAGLAAAEAIVSAIVKVAPAIEQGVVSSIPYVQAIAGLIGGNNATPEQIDAVLARINAASDEFLSPLPPDDGSTTT</sequence>
<dbReference type="eggNOG" id="ENOG503136X">
    <property type="taxonomic scope" value="Bacteria"/>
</dbReference>
<dbReference type="OrthoDB" id="8266122at2"/>
<proteinExistence type="predicted"/>